<keyword evidence="5 9" id="KW-1133">Transmembrane helix</keyword>
<reference evidence="10" key="1">
    <citation type="submission" date="2018-06" db="EMBL/GenBank/DDBJ databases">
        <authorList>
            <person name="Zhirakovskaya E."/>
        </authorList>
    </citation>
    <scope>NUCLEOTIDE SEQUENCE</scope>
</reference>
<dbReference type="GO" id="GO:0044781">
    <property type="term" value="P:bacterial-type flagellum organization"/>
    <property type="evidence" value="ECO:0007669"/>
    <property type="project" value="InterPro"/>
</dbReference>
<protein>
    <recommendedName>
        <fullName evidence="11">Flagellar protein</fullName>
    </recommendedName>
</protein>
<dbReference type="PANTHER" id="PTHR38766">
    <property type="entry name" value="FLAGELLAR PROTEIN FLIO"/>
    <property type="match status" value="1"/>
</dbReference>
<evidence type="ECO:0000256" key="5">
    <source>
        <dbReference type="ARBA" id="ARBA00022989"/>
    </source>
</evidence>
<feature type="transmembrane region" description="Helical" evidence="9">
    <location>
        <begin position="87"/>
        <end position="108"/>
    </location>
</feature>
<dbReference type="InterPro" id="IPR052205">
    <property type="entry name" value="FliO/MopB"/>
</dbReference>
<evidence type="ECO:0000313" key="10">
    <source>
        <dbReference type="EMBL" id="VAW93436.1"/>
    </source>
</evidence>
<evidence type="ECO:0000256" key="9">
    <source>
        <dbReference type="SAM" id="Phobius"/>
    </source>
</evidence>
<keyword evidence="7" id="KW-0975">Bacterial flagellum</keyword>
<comment type="similarity">
    <text evidence="8">Belongs to the FliO/MopB family.</text>
</comment>
<evidence type="ECO:0008006" key="11">
    <source>
        <dbReference type="Google" id="ProtNLM"/>
    </source>
</evidence>
<evidence type="ECO:0000256" key="6">
    <source>
        <dbReference type="ARBA" id="ARBA00023136"/>
    </source>
</evidence>
<dbReference type="NCBIfam" id="TIGR03500">
    <property type="entry name" value="FliO_TIGR"/>
    <property type="match status" value="1"/>
</dbReference>
<evidence type="ECO:0000256" key="1">
    <source>
        <dbReference type="ARBA" id="ARBA00004117"/>
    </source>
</evidence>
<evidence type="ECO:0000256" key="7">
    <source>
        <dbReference type="ARBA" id="ARBA00023143"/>
    </source>
</evidence>
<keyword evidence="4 9" id="KW-0812">Transmembrane</keyword>
<evidence type="ECO:0000256" key="8">
    <source>
        <dbReference type="ARBA" id="ARBA00037937"/>
    </source>
</evidence>
<sequence length="206" mass="22111">MDLTRGNVFLKKVIFTISFLLLANISHASAAENTAFLANKDTAIEAPKKKSAPLNSLLKPKPDSAVSASENIDEALQSNTHIGVSNYLQMILGLFGVVAFIFFIAWLAKRMGALNSSHSANLKVVAGLNVGHREKIIVIQVMNKQLLIGVTQTNIQLLSELDEPISEASPPSFGSFQEKLQTAIVGLKTRSSSAKSSASDFREGGD</sequence>
<keyword evidence="6 9" id="KW-0472">Membrane</keyword>
<dbReference type="InterPro" id="IPR022781">
    <property type="entry name" value="Flagellar_biosynth_FliO"/>
</dbReference>
<evidence type="ECO:0000256" key="3">
    <source>
        <dbReference type="ARBA" id="ARBA00022475"/>
    </source>
</evidence>
<dbReference type="PANTHER" id="PTHR38766:SF1">
    <property type="entry name" value="FLAGELLAR PROTEIN FLIO"/>
    <property type="match status" value="1"/>
</dbReference>
<dbReference type="GO" id="GO:0005886">
    <property type="term" value="C:plasma membrane"/>
    <property type="evidence" value="ECO:0007669"/>
    <property type="project" value="UniProtKB-SubCell"/>
</dbReference>
<proteinExistence type="inferred from homology"/>
<evidence type="ECO:0000256" key="2">
    <source>
        <dbReference type="ARBA" id="ARBA00004236"/>
    </source>
</evidence>
<gene>
    <name evidence="10" type="ORF">MNBD_GAMMA23-2062</name>
</gene>
<accession>A0A3B1ALA6</accession>
<comment type="subcellular location">
    <subcellularLocation>
        <location evidence="1">Bacterial flagellum basal body</location>
    </subcellularLocation>
    <subcellularLocation>
        <location evidence="2">Cell membrane</location>
    </subcellularLocation>
</comment>
<dbReference type="EMBL" id="UOFT01000033">
    <property type="protein sequence ID" value="VAW93436.1"/>
    <property type="molecule type" value="Genomic_DNA"/>
</dbReference>
<evidence type="ECO:0000256" key="4">
    <source>
        <dbReference type="ARBA" id="ARBA00022692"/>
    </source>
</evidence>
<organism evidence="10">
    <name type="scientific">hydrothermal vent metagenome</name>
    <dbReference type="NCBI Taxonomy" id="652676"/>
    <lineage>
        <taxon>unclassified sequences</taxon>
        <taxon>metagenomes</taxon>
        <taxon>ecological metagenomes</taxon>
    </lineage>
</organism>
<name>A0A3B1ALA6_9ZZZZ</name>
<dbReference type="AlphaFoldDB" id="A0A3B1ALA6"/>
<dbReference type="Pfam" id="PF04347">
    <property type="entry name" value="FliO"/>
    <property type="match status" value="1"/>
</dbReference>
<keyword evidence="3" id="KW-1003">Cell membrane</keyword>
<dbReference type="GO" id="GO:0009425">
    <property type="term" value="C:bacterial-type flagellum basal body"/>
    <property type="evidence" value="ECO:0007669"/>
    <property type="project" value="UniProtKB-SubCell"/>
</dbReference>